<reference evidence="2" key="1">
    <citation type="journal article" date="2019" name="Int. J. Syst. Evol. Microbiol.">
        <title>The Global Catalogue of Microorganisms (GCM) 10K type strain sequencing project: providing services to taxonomists for standard genome sequencing and annotation.</title>
        <authorList>
            <consortium name="The Broad Institute Genomics Platform"/>
            <consortium name="The Broad Institute Genome Sequencing Center for Infectious Disease"/>
            <person name="Wu L."/>
            <person name="Ma J."/>
        </authorList>
    </citation>
    <scope>NUCLEOTIDE SEQUENCE [LARGE SCALE GENOMIC DNA]</scope>
    <source>
        <strain evidence="2">KCTC 52677</strain>
    </source>
</reference>
<sequence>MDILSTGGTKLKPLDELCERMAVGRTETGEFSPPNLLRNQSAEGFGRHRLPDGIPFHRSLVEKRFDLILIDNFMDLGARLYRLPGGERYFCRYTRSQVPAGFRLGRRLTPQESASNFREVVTLLRAAQPSAHIVFIHFPINNYPAGRKAEWARQLDEVLDLSPYADVLALKEARPRYPDGEPQHFHFTEYMRYAARILALHGRHRFPRLFRGPA</sequence>
<protein>
    <recommendedName>
        <fullName evidence="3">SGNH hydrolase-type esterase domain-containing protein</fullName>
    </recommendedName>
</protein>
<dbReference type="Proteomes" id="UP001595377">
    <property type="component" value="Unassembled WGS sequence"/>
</dbReference>
<dbReference type="RefSeq" id="WP_257315148.1">
    <property type="nucleotide sequence ID" value="NZ_JANFDG010000010.1"/>
</dbReference>
<accession>A0ABV7DK69</accession>
<evidence type="ECO:0008006" key="3">
    <source>
        <dbReference type="Google" id="ProtNLM"/>
    </source>
</evidence>
<evidence type="ECO:0000313" key="2">
    <source>
        <dbReference type="Proteomes" id="UP001595377"/>
    </source>
</evidence>
<comment type="caution">
    <text evidence="1">The sequence shown here is derived from an EMBL/GenBank/DDBJ whole genome shotgun (WGS) entry which is preliminary data.</text>
</comment>
<name>A0ABV7DK69_9HYPH</name>
<evidence type="ECO:0000313" key="1">
    <source>
        <dbReference type="EMBL" id="MFC3074853.1"/>
    </source>
</evidence>
<gene>
    <name evidence="1" type="ORF">ACFOHH_17210</name>
</gene>
<organism evidence="1 2">
    <name type="scientific">Shinella pollutisoli</name>
    <dbReference type="NCBI Taxonomy" id="2250594"/>
    <lineage>
        <taxon>Bacteria</taxon>
        <taxon>Pseudomonadati</taxon>
        <taxon>Pseudomonadota</taxon>
        <taxon>Alphaproteobacteria</taxon>
        <taxon>Hyphomicrobiales</taxon>
        <taxon>Rhizobiaceae</taxon>
        <taxon>Shinella</taxon>
    </lineage>
</organism>
<keyword evidence="2" id="KW-1185">Reference proteome</keyword>
<dbReference type="EMBL" id="JBHRSP010000026">
    <property type="protein sequence ID" value="MFC3074853.1"/>
    <property type="molecule type" value="Genomic_DNA"/>
</dbReference>
<proteinExistence type="predicted"/>